<keyword evidence="1" id="KW-0732">Signal</keyword>
<evidence type="ECO:0000313" key="2">
    <source>
        <dbReference type="EMBL" id="OXY98233.1"/>
    </source>
</evidence>
<comment type="caution">
    <text evidence="2">The sequence shown here is derived from an EMBL/GenBank/DDBJ whole genome shotgun (WGS) entry which is preliminary data.</text>
</comment>
<dbReference type="RefSeq" id="WP_094215174.1">
    <property type="nucleotide sequence ID" value="NZ_MCGQ01000007.1"/>
</dbReference>
<gene>
    <name evidence="2" type="ORF">BEK98_05025</name>
</gene>
<feature type="chain" id="PRO_5038595637" evidence="1">
    <location>
        <begin position="31"/>
        <end position="75"/>
    </location>
</feature>
<sequence length="75" mass="7504">MQLVKTARKNKLQALVLAVLTAGAVFTAVAGVDHAEAQPRPRPAAVADGVIEAGVVVSGDGVTVKLGTGGVDPWS</sequence>
<dbReference type="EMBL" id="MCGQ01000007">
    <property type="protein sequence ID" value="OXY98233.1"/>
    <property type="molecule type" value="Genomic_DNA"/>
</dbReference>
<accession>A0A233SRF9</accession>
<organism evidence="2 3">
    <name type="scientific">Streptomyces diastatochromogenes</name>
    <dbReference type="NCBI Taxonomy" id="42236"/>
    <lineage>
        <taxon>Bacteria</taxon>
        <taxon>Bacillati</taxon>
        <taxon>Actinomycetota</taxon>
        <taxon>Actinomycetes</taxon>
        <taxon>Kitasatosporales</taxon>
        <taxon>Streptomycetaceae</taxon>
        <taxon>Streptomyces</taxon>
    </lineage>
</organism>
<evidence type="ECO:0000313" key="3">
    <source>
        <dbReference type="Proteomes" id="UP000215483"/>
    </source>
</evidence>
<evidence type="ECO:0000256" key="1">
    <source>
        <dbReference type="SAM" id="SignalP"/>
    </source>
</evidence>
<proteinExistence type="predicted"/>
<dbReference type="Proteomes" id="UP000215483">
    <property type="component" value="Unassembled WGS sequence"/>
</dbReference>
<name>A0A233SRF9_STRDA</name>
<feature type="signal peptide" evidence="1">
    <location>
        <begin position="1"/>
        <end position="30"/>
    </location>
</feature>
<protein>
    <submittedName>
        <fullName evidence="2">Uncharacterized protein</fullName>
    </submittedName>
</protein>
<keyword evidence="3" id="KW-1185">Reference proteome</keyword>
<dbReference type="AlphaFoldDB" id="A0A233SRF9"/>
<reference evidence="2 3" key="1">
    <citation type="submission" date="2016-07" db="EMBL/GenBank/DDBJ databases">
        <title>Draft genome of Streptomyces diastatochromogenes.</title>
        <authorList>
            <person name="Podduturi R."/>
            <person name="Lukassen M.B."/>
            <person name="Clausen N."/>
            <person name="Nielsen J.L."/>
            <person name="Jorgensen N.O."/>
        </authorList>
    </citation>
    <scope>NUCLEOTIDE SEQUENCE [LARGE SCALE GENOMIC DNA]</scope>
    <source>
        <strain evidence="2 3">DSM 40608</strain>
    </source>
</reference>